<dbReference type="InterPro" id="IPR013022">
    <property type="entry name" value="Xyl_isomerase-like_TIM-brl"/>
</dbReference>
<dbReference type="SUPFAM" id="SSF51658">
    <property type="entry name" value="Xylose isomerase-like"/>
    <property type="match status" value="1"/>
</dbReference>
<evidence type="ECO:0000259" key="2">
    <source>
        <dbReference type="Pfam" id="PF01261"/>
    </source>
</evidence>
<dbReference type="GO" id="GO:0008903">
    <property type="term" value="F:hydroxypyruvate isomerase activity"/>
    <property type="evidence" value="ECO:0007669"/>
    <property type="project" value="TreeGrafter"/>
</dbReference>
<gene>
    <name evidence="3" type="ORF">G3256_00905</name>
</gene>
<dbReference type="EMBL" id="CP048788">
    <property type="protein sequence ID" value="QJF49826.1"/>
    <property type="molecule type" value="Genomic_DNA"/>
</dbReference>
<dbReference type="Gene3D" id="3.20.20.150">
    <property type="entry name" value="Divalent-metal-dependent TIM barrel enzymes"/>
    <property type="match status" value="1"/>
</dbReference>
<accession>A0A858SSE0</accession>
<dbReference type="Pfam" id="PF01261">
    <property type="entry name" value="AP_endonuc_2"/>
    <property type="match status" value="1"/>
</dbReference>
<dbReference type="InterPro" id="IPR050417">
    <property type="entry name" value="Sugar_Epim/Isomerase"/>
</dbReference>
<dbReference type="GO" id="GO:0046487">
    <property type="term" value="P:glyoxylate metabolic process"/>
    <property type="evidence" value="ECO:0007669"/>
    <property type="project" value="TreeGrafter"/>
</dbReference>
<protein>
    <submittedName>
        <fullName evidence="3">TIM barrel protein</fullName>
    </submittedName>
</protein>
<name>A0A858SSE0_9RHOB</name>
<feature type="domain" description="Xylose isomerase-like TIM barrel" evidence="2">
    <location>
        <begin position="21"/>
        <end position="163"/>
    </location>
</feature>
<keyword evidence="4" id="KW-1185">Reference proteome</keyword>
<dbReference type="Proteomes" id="UP000503308">
    <property type="component" value="Chromosome"/>
</dbReference>
<dbReference type="KEGG" id="rpon:G3256_00905"/>
<sequence length="246" mass="26060">MVKLAADLSMLWTGLPWAERFEAAAVAGFTGVVVPFPYDNPAKDTQMALLRNGLTLVMIATPPPNYTGGARGFAAVPGAEDRFAHDLRRALRYCEALRVPALRVLAGDAIGSDAAGTLRRNLNKAVDQSPANITLLVGPEPGADAFLQTRSQVAQLVSGAGTPVLRMDWPLDGAAPGWQDDLRAHAALVSHITLTAPPQEKSPAGGFSAAALEQILEEIGYTGWVTAGYQPRGAVEKTHGWMARLL</sequence>
<dbReference type="RefSeq" id="WP_169639052.1">
    <property type="nucleotide sequence ID" value="NZ_CP048788.1"/>
</dbReference>
<reference evidence="3 4" key="1">
    <citation type="submission" date="2020-02" db="EMBL/GenBank/DDBJ databases">
        <title>Genome sequence of Roseobacter ponti.</title>
        <authorList>
            <person name="Hollensteiner J."/>
            <person name="Schneider D."/>
            <person name="Poehlein A."/>
            <person name="Daniel R."/>
        </authorList>
    </citation>
    <scope>NUCLEOTIDE SEQUENCE [LARGE SCALE GENOMIC DNA]</scope>
    <source>
        <strain evidence="3 4">DSM 106830</strain>
    </source>
</reference>
<dbReference type="AlphaFoldDB" id="A0A858SSE0"/>
<evidence type="ECO:0000256" key="1">
    <source>
        <dbReference type="ARBA" id="ARBA00023235"/>
    </source>
</evidence>
<dbReference type="InterPro" id="IPR036237">
    <property type="entry name" value="Xyl_isomerase-like_sf"/>
</dbReference>
<proteinExistence type="predicted"/>
<dbReference type="PANTHER" id="PTHR43489">
    <property type="entry name" value="ISOMERASE"/>
    <property type="match status" value="1"/>
</dbReference>
<dbReference type="PANTHER" id="PTHR43489:SF6">
    <property type="entry name" value="HYDROXYPYRUVATE ISOMERASE-RELATED"/>
    <property type="match status" value="1"/>
</dbReference>
<evidence type="ECO:0000313" key="4">
    <source>
        <dbReference type="Proteomes" id="UP000503308"/>
    </source>
</evidence>
<evidence type="ECO:0000313" key="3">
    <source>
        <dbReference type="EMBL" id="QJF49826.1"/>
    </source>
</evidence>
<keyword evidence="1" id="KW-0413">Isomerase</keyword>
<organism evidence="3 4">
    <name type="scientific">Roseobacter ponti</name>
    <dbReference type="NCBI Taxonomy" id="1891787"/>
    <lineage>
        <taxon>Bacteria</taxon>
        <taxon>Pseudomonadati</taxon>
        <taxon>Pseudomonadota</taxon>
        <taxon>Alphaproteobacteria</taxon>
        <taxon>Rhodobacterales</taxon>
        <taxon>Roseobacteraceae</taxon>
        <taxon>Roseobacter</taxon>
    </lineage>
</organism>